<accession>A0A1G2P3G5</accession>
<feature type="chain" id="PRO_5009583843" evidence="1">
    <location>
        <begin position="20"/>
        <end position="263"/>
    </location>
</feature>
<evidence type="ECO:0000256" key="1">
    <source>
        <dbReference type="SAM" id="SignalP"/>
    </source>
</evidence>
<feature type="signal peptide" evidence="1">
    <location>
        <begin position="1"/>
        <end position="19"/>
    </location>
</feature>
<proteinExistence type="predicted"/>
<sequence length="263" mass="30179">MHITVFLMFNLVFAGNHHAASTIEESAKRLRLIFCFMPRSSSLSQNLLHFVKKFLCNDWVVPASMHFFGVAKMSVVKGVGQKIFHSVFMPYLAASSHYSLLRQKVRYILQSFVALGVKFKSGFSDFGFLPVHNNHLYSGVIEIADWRRSRIFSPPHFLAQSSTDIFAQRINVVFALPEGDVEHKFSLRGVFCPKSRELQHRQMPAIQKINNAPAINRIARQSVRVLTDNAVRFPALYAVEHIVKNRATRNFRGLFFNQFLDYV</sequence>
<dbReference type="AlphaFoldDB" id="A0A1G2P3G5"/>
<organism evidence="2 3">
    <name type="scientific">Candidatus Taylorbacteria bacterium RIFCSPLOWO2_02_FULL_46_40</name>
    <dbReference type="NCBI Taxonomy" id="1802329"/>
    <lineage>
        <taxon>Bacteria</taxon>
        <taxon>Candidatus Tayloriibacteriota</taxon>
    </lineage>
</organism>
<dbReference type="EMBL" id="MHSH01000009">
    <property type="protein sequence ID" value="OHA42249.1"/>
    <property type="molecule type" value="Genomic_DNA"/>
</dbReference>
<keyword evidence="1" id="KW-0732">Signal</keyword>
<evidence type="ECO:0000313" key="2">
    <source>
        <dbReference type="EMBL" id="OHA42249.1"/>
    </source>
</evidence>
<name>A0A1G2P3G5_9BACT</name>
<protein>
    <submittedName>
        <fullName evidence="2">Uncharacterized protein</fullName>
    </submittedName>
</protein>
<gene>
    <name evidence="2" type="ORF">A3H68_01320</name>
</gene>
<evidence type="ECO:0000313" key="3">
    <source>
        <dbReference type="Proteomes" id="UP000176429"/>
    </source>
</evidence>
<dbReference type="Proteomes" id="UP000176429">
    <property type="component" value="Unassembled WGS sequence"/>
</dbReference>
<comment type="caution">
    <text evidence="2">The sequence shown here is derived from an EMBL/GenBank/DDBJ whole genome shotgun (WGS) entry which is preliminary data.</text>
</comment>
<reference evidence="2 3" key="1">
    <citation type="journal article" date="2016" name="Nat. Commun.">
        <title>Thousands of microbial genomes shed light on interconnected biogeochemical processes in an aquifer system.</title>
        <authorList>
            <person name="Anantharaman K."/>
            <person name="Brown C.T."/>
            <person name="Hug L.A."/>
            <person name="Sharon I."/>
            <person name="Castelle C.J."/>
            <person name="Probst A.J."/>
            <person name="Thomas B.C."/>
            <person name="Singh A."/>
            <person name="Wilkins M.J."/>
            <person name="Karaoz U."/>
            <person name="Brodie E.L."/>
            <person name="Williams K.H."/>
            <person name="Hubbard S.S."/>
            <person name="Banfield J.F."/>
        </authorList>
    </citation>
    <scope>NUCLEOTIDE SEQUENCE [LARGE SCALE GENOMIC DNA]</scope>
</reference>